<proteinExistence type="predicted"/>
<dbReference type="AlphaFoldDB" id="V5YMU0"/>
<accession>V5YMU0</accession>
<sequence>MIHGRPCKHYGNGYEGAVAANAIAAVKEAGRVAVAYDPAQWGGLGFYAYWVREDGTAGLSLCSEGSTEAETWLSVAIHVAAYKPGVLQMTSREFGSVSTANVLCQDGSLGVLQRRSRLEIRKLSGQYEVFLVERRYLRGDDPRDVHQHPEGGPFAAVADAAAFIDQYIGDYEGAAADDREAAIDAQRDRERDER</sequence>
<reference evidence="1" key="1">
    <citation type="journal article" date="2014" name="Microbiology">
        <title>A 2,4-dichlorophenoxyacetic acid degradation plasmid pM7012 discloses distribution of an unclassified megaplasmid group across bacterial species.</title>
        <authorList>
            <person name="Sakai Y."/>
            <person name="Ogawa N."/>
            <person name="Shimomura Y."/>
            <person name="Fujii T."/>
        </authorList>
    </citation>
    <scope>NUCLEOTIDE SEQUENCE</scope>
    <source>
        <strain evidence="1">M701</strain>
    </source>
</reference>
<evidence type="ECO:0000313" key="1">
    <source>
        <dbReference type="EMBL" id="BAO18895.1"/>
    </source>
</evidence>
<dbReference type="EMBL" id="AB853026">
    <property type="protein sequence ID" value="BAO18895.1"/>
    <property type="molecule type" value="Genomic_DNA"/>
</dbReference>
<reference evidence="1" key="2">
    <citation type="submission" date="2024-06" db="EMBL/GenBank/DDBJ databases">
        <authorList>
            <person name="Sakai Y."/>
            <person name="Fujii T."/>
        </authorList>
    </citation>
    <scope>NUCLEOTIDE SEQUENCE</scope>
    <source>
        <strain evidence="1">M701</strain>
        <plasmid evidence="1">pM7012</plasmid>
    </source>
</reference>
<geneLocation type="plasmid" evidence="1">
    <name>pM7012</name>
</geneLocation>
<protein>
    <submittedName>
        <fullName evidence="1">Uncharacterized protein</fullName>
    </submittedName>
</protein>
<organism evidence="1">
    <name type="scientific">Burkholderia sp. M701</name>
    <dbReference type="NCBI Taxonomy" id="326454"/>
    <lineage>
        <taxon>Bacteria</taxon>
        <taxon>Pseudomonadati</taxon>
        <taxon>Pseudomonadota</taxon>
        <taxon>Betaproteobacteria</taxon>
        <taxon>Burkholderiales</taxon>
        <taxon>Burkholderiaceae</taxon>
        <taxon>Burkholderia</taxon>
    </lineage>
</organism>
<keyword evidence="1" id="KW-0614">Plasmid</keyword>
<name>V5YMU0_9BURK</name>